<dbReference type="Pfam" id="PF04811">
    <property type="entry name" value="Sec23_trunk"/>
    <property type="match status" value="1"/>
</dbReference>
<dbReference type="Gene3D" id="2.30.30.380">
    <property type="entry name" value="Zn-finger domain of Sec23/24"/>
    <property type="match status" value="1"/>
</dbReference>
<dbReference type="VEuPathDB" id="CryptoDB:cand_021960"/>
<dbReference type="GO" id="GO:0070971">
    <property type="term" value="C:endoplasmic reticulum exit site"/>
    <property type="evidence" value="ECO:0007669"/>
    <property type="project" value="TreeGrafter"/>
</dbReference>
<dbReference type="SUPFAM" id="SSF81995">
    <property type="entry name" value="beta-sandwich domain of Sec23/24"/>
    <property type="match status" value="1"/>
</dbReference>
<comment type="similarity">
    <text evidence="1">Belongs to the SEC23/SEC24 family. SEC24 subfamily.</text>
</comment>
<dbReference type="PANTHER" id="PTHR13803">
    <property type="entry name" value="SEC24-RELATED PROTEIN"/>
    <property type="match status" value="1"/>
</dbReference>
<comment type="caution">
    <text evidence="10">The sequence shown here is derived from an EMBL/GenBank/DDBJ whole genome shotgun (WGS) entry which is preliminary data.</text>
</comment>
<dbReference type="Pfam" id="PF08033">
    <property type="entry name" value="Sec23_BS"/>
    <property type="match status" value="1"/>
</dbReference>
<dbReference type="GO" id="GO:0030127">
    <property type="term" value="C:COPII vesicle coat"/>
    <property type="evidence" value="ECO:0007669"/>
    <property type="project" value="InterPro"/>
</dbReference>
<keyword evidence="2" id="KW-0813">Transport</keyword>
<dbReference type="InterPro" id="IPR029006">
    <property type="entry name" value="ADF-H/Gelsolin-like_dom_sf"/>
</dbReference>
<proteinExistence type="inferred from homology"/>
<evidence type="ECO:0000259" key="5">
    <source>
        <dbReference type="Pfam" id="PF00626"/>
    </source>
</evidence>
<dbReference type="Pfam" id="PF00626">
    <property type="entry name" value="Gelsolin"/>
    <property type="match status" value="1"/>
</dbReference>
<dbReference type="GO" id="GO:0090110">
    <property type="term" value="P:COPII-coated vesicle cargo loading"/>
    <property type="evidence" value="ECO:0007669"/>
    <property type="project" value="TreeGrafter"/>
</dbReference>
<evidence type="ECO:0000259" key="8">
    <source>
        <dbReference type="Pfam" id="PF04815"/>
    </source>
</evidence>
<evidence type="ECO:0000259" key="6">
    <source>
        <dbReference type="Pfam" id="PF04810"/>
    </source>
</evidence>
<dbReference type="Gene3D" id="3.40.20.10">
    <property type="entry name" value="Severin"/>
    <property type="match status" value="1"/>
</dbReference>
<dbReference type="GeneID" id="92366380"/>
<dbReference type="SUPFAM" id="SSF82919">
    <property type="entry name" value="Zn-finger domain of Sec23/24"/>
    <property type="match status" value="1"/>
</dbReference>
<keyword evidence="11" id="KW-1185">Reference proteome</keyword>
<evidence type="ECO:0000256" key="3">
    <source>
        <dbReference type="ARBA" id="ARBA00022927"/>
    </source>
</evidence>
<dbReference type="InterPro" id="IPR036175">
    <property type="entry name" value="Sec23/24_helical_dom_sf"/>
</dbReference>
<evidence type="ECO:0000313" key="10">
    <source>
        <dbReference type="EMBL" id="OII77069.1"/>
    </source>
</evidence>
<dbReference type="SUPFAM" id="SSF81811">
    <property type="entry name" value="Helical domain of Sec23/24"/>
    <property type="match status" value="1"/>
</dbReference>
<dbReference type="InterPro" id="IPR007123">
    <property type="entry name" value="Gelsolin-like_dom"/>
</dbReference>
<dbReference type="EMBL" id="LRBS01000046">
    <property type="protein sequence ID" value="OII77069.1"/>
    <property type="molecule type" value="Genomic_DNA"/>
</dbReference>
<dbReference type="Pfam" id="PF04810">
    <property type="entry name" value="zf-Sec23_Sec24"/>
    <property type="match status" value="1"/>
</dbReference>
<dbReference type="InterPro" id="IPR006896">
    <property type="entry name" value="Sec23/24_trunk_dom"/>
</dbReference>
<feature type="domain" description="Gelsolin-like" evidence="5">
    <location>
        <begin position="966"/>
        <end position="1011"/>
    </location>
</feature>
<dbReference type="InterPro" id="IPR036180">
    <property type="entry name" value="Gelsolin-like_dom_sf"/>
</dbReference>
<dbReference type="Pfam" id="PF04815">
    <property type="entry name" value="Sec23_helical"/>
    <property type="match status" value="1"/>
</dbReference>
<evidence type="ECO:0000256" key="4">
    <source>
        <dbReference type="SAM" id="MobiDB-lite"/>
    </source>
</evidence>
<feature type="domain" description="Sec23/Sec24 helical" evidence="8">
    <location>
        <begin position="822"/>
        <end position="908"/>
    </location>
</feature>
<dbReference type="Gene3D" id="1.20.120.730">
    <property type="entry name" value="Sec23/Sec24 helical domain"/>
    <property type="match status" value="1"/>
</dbReference>
<dbReference type="InterPro" id="IPR050550">
    <property type="entry name" value="SEC23_SEC24_subfamily"/>
</dbReference>
<dbReference type="Proteomes" id="UP000186804">
    <property type="component" value="Unassembled WGS sequence"/>
</dbReference>
<dbReference type="InterPro" id="IPR006900">
    <property type="entry name" value="Sec23/24_helical_dom"/>
</dbReference>
<accession>A0A1J4MVY7</accession>
<reference evidence="10 11" key="1">
    <citation type="submission" date="2016-10" db="EMBL/GenBank/DDBJ databases">
        <title>Reductive evolution of mitochondrial metabolism and differential evolution of invasion-related proteins in Cryptosporidium.</title>
        <authorList>
            <person name="Liu S."/>
            <person name="Roellig D.M."/>
            <person name="Guo Y."/>
            <person name="Li N."/>
            <person name="Frace M.A."/>
            <person name="Tang K."/>
            <person name="Zhang L."/>
            <person name="Feng Y."/>
            <person name="Xiao L."/>
        </authorList>
    </citation>
    <scope>NUCLEOTIDE SEQUENCE [LARGE SCALE GENOMIC DNA]</scope>
    <source>
        <strain evidence="10">30847</strain>
    </source>
</reference>
<evidence type="ECO:0000256" key="2">
    <source>
        <dbReference type="ARBA" id="ARBA00022448"/>
    </source>
</evidence>
<dbReference type="InterPro" id="IPR006895">
    <property type="entry name" value="Znf_Sec23_Sec24"/>
</dbReference>
<dbReference type="AlphaFoldDB" id="A0A1J4MVY7"/>
<dbReference type="GO" id="GO:0008270">
    <property type="term" value="F:zinc ion binding"/>
    <property type="evidence" value="ECO:0007669"/>
    <property type="project" value="InterPro"/>
</dbReference>
<evidence type="ECO:0000256" key="1">
    <source>
        <dbReference type="ARBA" id="ARBA00008334"/>
    </source>
</evidence>
<dbReference type="GO" id="GO:0000149">
    <property type="term" value="F:SNARE binding"/>
    <property type="evidence" value="ECO:0007669"/>
    <property type="project" value="TreeGrafter"/>
</dbReference>
<dbReference type="RefSeq" id="XP_067068915.1">
    <property type="nucleotide sequence ID" value="XM_067212426.1"/>
</dbReference>
<feature type="domain" description="Sec23/Sec24 trunk" evidence="7">
    <location>
        <begin position="394"/>
        <end position="675"/>
    </location>
</feature>
<feature type="domain" description="Sec23/Sec24 beta-sandwich" evidence="9">
    <location>
        <begin position="682"/>
        <end position="771"/>
    </location>
</feature>
<dbReference type="InterPro" id="IPR036465">
    <property type="entry name" value="vWFA_dom_sf"/>
</dbReference>
<dbReference type="InterPro" id="IPR036174">
    <property type="entry name" value="Znf_Sec23_Sec24_sf"/>
</dbReference>
<dbReference type="Gene3D" id="2.60.40.1670">
    <property type="entry name" value="beta-sandwich domain of Sec23/24"/>
    <property type="match status" value="1"/>
</dbReference>
<dbReference type="SUPFAM" id="SSF82754">
    <property type="entry name" value="C-terminal, gelsolin-like domain of Sec23/24"/>
    <property type="match status" value="1"/>
</dbReference>
<evidence type="ECO:0000313" key="11">
    <source>
        <dbReference type="Proteomes" id="UP000186804"/>
    </source>
</evidence>
<protein>
    <submittedName>
        <fullName evidence="10">SEC23 SEC24 zinc finger domain-containing protein</fullName>
    </submittedName>
</protein>
<dbReference type="SUPFAM" id="SSF53300">
    <property type="entry name" value="vWA-like"/>
    <property type="match status" value="1"/>
</dbReference>
<dbReference type="OrthoDB" id="49016at2759"/>
<dbReference type="InterPro" id="IPR012990">
    <property type="entry name" value="Beta-sandwich_Sec23_24"/>
</dbReference>
<sequence length="1103" mass="122770">MRMTQNYVAYSASQQLNSQVGPNTSNIQPMSSTSSPTLRTVNQQTTQYSGYSAGTVMQSHGTATQYKYVDTNLMNSSEYGATTQTGQSANMVNSLSTTTNYNNKSMHPTNSMGTHPSYNLSGENTNYSKITATSNCNSQLDTNNSRNLANSQNYTQQSVGMSLPYGSGSSNLSYAQSVSMLSNNVSNQIPDLYNQVSTLIKSVQTRVDPAQIPRPTYGNITEDECKIYESDKYILPPLSLYEPFIQILDRGNSTCHFFRLTLNQIPSQHSILQSMRLPFSVIIQPFPHLPDFAEPIPVVNTSSNIDPVRCLRCKAYINSFTAVSSDGNQCVCNFCGHIFEIPLDYLRVLQSQFRNQVQTCSNVPQIDENYPELSYGVVDYFAPASLGVPINPDLPSYCFVIEASLLAVQYGITGTVLYCLKYLFSQLTTSFPDIHISLILFSKDLMLFPLQKRNFKDFEDLDKYDISSNSAKCGLFSTRMCVVTDIQEPFMPCPVQELSIPIGENIEFLSDILDRIPELIQSHSTNYSAYFSAISLASQIMAAKNTGGTIFTFCSSAPNIGIASINTKDITAGPKSPPRRTSKGLKYSCGFVSGYIVQNMQQLDNIIQYCRNNNTSVESFILSPTIYDGSKVISNILSCSTLAYIPQHTGGKIRLLSNFSASKNYQDLYQTLYNIFMIQPIAYDCTFKLRCSRGIAISKIYAPWTAGSSTPDLSAFQIPKIDSHTSIAFTLRHEESLDQIKTVYLQAACLYTCKNKKQRMLRVLTLSVPVTTSITTAFRYASVEPLINLYTRMAAHHIISKGQRDLTNTSNSVVSNLTFASNQSPGSILKSWRQETLNSIIEMLFAYRENCANTSSSGQLILPDSLKLVLVYTSSIFKNPALMPLNTVLEYSLDEQIVGLHTLLYASVGYTSAHLYPRLYSFHHSILTGTPELQQLESLGLPYELTLLNSNSSMSLKLTRFWLNSCLPCSGERVFSDGIYILEDGVNIYIYIGSQVSSNVIREIFSVDFITKENIDTLEVPINISESNNTTIASRLSNIIYQIRMDRSNIANHLPIKLVSGVTELNEARFKHLLIEDAIGCESSYVDFLCSVHKLVQNKLVES</sequence>
<feature type="region of interest" description="Disordered" evidence="4">
    <location>
        <begin position="19"/>
        <end position="38"/>
    </location>
</feature>
<gene>
    <name evidence="10" type="ORF">cand_021960</name>
</gene>
<evidence type="ECO:0000259" key="9">
    <source>
        <dbReference type="Pfam" id="PF08033"/>
    </source>
</evidence>
<dbReference type="GO" id="GO:0006886">
    <property type="term" value="P:intracellular protein transport"/>
    <property type="evidence" value="ECO:0007669"/>
    <property type="project" value="InterPro"/>
</dbReference>
<evidence type="ECO:0000259" key="7">
    <source>
        <dbReference type="Pfam" id="PF04811"/>
    </source>
</evidence>
<keyword evidence="3" id="KW-0653">Protein transport</keyword>
<name>A0A1J4MVY7_9CRYT</name>
<organism evidence="10 11">
    <name type="scientific">Cryptosporidium andersoni</name>
    <dbReference type="NCBI Taxonomy" id="117008"/>
    <lineage>
        <taxon>Eukaryota</taxon>
        <taxon>Sar</taxon>
        <taxon>Alveolata</taxon>
        <taxon>Apicomplexa</taxon>
        <taxon>Conoidasida</taxon>
        <taxon>Coccidia</taxon>
        <taxon>Eucoccidiorida</taxon>
        <taxon>Eimeriorina</taxon>
        <taxon>Cryptosporidiidae</taxon>
        <taxon>Cryptosporidium</taxon>
    </lineage>
</organism>
<dbReference type="Gene3D" id="3.40.50.410">
    <property type="entry name" value="von Willebrand factor, type A domain"/>
    <property type="match status" value="1"/>
</dbReference>
<feature type="domain" description="Zinc finger Sec23/Sec24-type" evidence="6">
    <location>
        <begin position="307"/>
        <end position="345"/>
    </location>
</feature>